<accession>A0A1J4QEJ1</accession>
<protein>
    <recommendedName>
        <fullName evidence="3">N-acetyltransferase domain-containing protein</fullName>
    </recommendedName>
</protein>
<feature type="domain" description="N-acetyltransferase" evidence="3">
    <location>
        <begin position="6"/>
        <end position="152"/>
    </location>
</feature>
<dbReference type="OrthoDB" id="9796171at2"/>
<dbReference type="EMBL" id="MDKE01000016">
    <property type="protein sequence ID" value="OIN10360.1"/>
    <property type="molecule type" value="Genomic_DNA"/>
</dbReference>
<dbReference type="InterPro" id="IPR000182">
    <property type="entry name" value="GNAT_dom"/>
</dbReference>
<sequence length="152" mass="16923">MHWQVAAFTELSPEELYRMLALRSAIFVVEQNCPYQDADGLDPDPRVRHLNFWQQGQLLATARLLGPGVQAPEQVWIGRVAVAASARGQGMGRLLMQRALAEVQARWPGCPVLLGAQIQVREFYRSLGFAPLGAEYLEDGIPHQHMELTCSA</sequence>
<evidence type="ECO:0000256" key="2">
    <source>
        <dbReference type="ARBA" id="ARBA00023315"/>
    </source>
</evidence>
<comment type="caution">
    <text evidence="4">The sequence shown here is derived from an EMBL/GenBank/DDBJ whole genome shotgun (WGS) entry which is preliminary data.</text>
</comment>
<dbReference type="Proteomes" id="UP000243073">
    <property type="component" value="Unassembled WGS sequence"/>
</dbReference>
<dbReference type="PANTHER" id="PTHR43877:SF2">
    <property type="entry name" value="AMINOALKYLPHOSPHONATE N-ACETYLTRANSFERASE-RELATED"/>
    <property type="match status" value="1"/>
</dbReference>
<keyword evidence="2" id="KW-0012">Acyltransferase</keyword>
<dbReference type="CDD" id="cd04301">
    <property type="entry name" value="NAT_SF"/>
    <property type="match status" value="1"/>
</dbReference>
<evidence type="ECO:0000313" key="4">
    <source>
        <dbReference type="EMBL" id="OIN10360.1"/>
    </source>
</evidence>
<dbReference type="PROSITE" id="PS51186">
    <property type="entry name" value="GNAT"/>
    <property type="match status" value="1"/>
</dbReference>
<dbReference type="Gene3D" id="3.40.630.30">
    <property type="match status" value="1"/>
</dbReference>
<dbReference type="InterPro" id="IPR050832">
    <property type="entry name" value="Bact_Acetyltransf"/>
</dbReference>
<dbReference type="GO" id="GO:0016747">
    <property type="term" value="F:acyltransferase activity, transferring groups other than amino-acyl groups"/>
    <property type="evidence" value="ECO:0007669"/>
    <property type="project" value="InterPro"/>
</dbReference>
<name>A0A1J4QEJ1_9GAMM</name>
<evidence type="ECO:0000256" key="1">
    <source>
        <dbReference type="ARBA" id="ARBA00022679"/>
    </source>
</evidence>
<organism evidence="4 5">
    <name type="scientific">Oceanisphaera psychrotolerans</name>
    <dbReference type="NCBI Taxonomy" id="1414654"/>
    <lineage>
        <taxon>Bacteria</taxon>
        <taxon>Pseudomonadati</taxon>
        <taxon>Pseudomonadota</taxon>
        <taxon>Gammaproteobacteria</taxon>
        <taxon>Aeromonadales</taxon>
        <taxon>Aeromonadaceae</taxon>
        <taxon>Oceanisphaera</taxon>
    </lineage>
</organism>
<keyword evidence="1" id="KW-0808">Transferase</keyword>
<gene>
    <name evidence="4" type="ORF">BFR47_13115</name>
</gene>
<dbReference type="Pfam" id="PF13673">
    <property type="entry name" value="Acetyltransf_10"/>
    <property type="match status" value="1"/>
</dbReference>
<dbReference type="PANTHER" id="PTHR43877">
    <property type="entry name" value="AMINOALKYLPHOSPHONATE N-ACETYLTRANSFERASE-RELATED-RELATED"/>
    <property type="match status" value="1"/>
</dbReference>
<evidence type="ECO:0000313" key="5">
    <source>
        <dbReference type="Proteomes" id="UP000243073"/>
    </source>
</evidence>
<evidence type="ECO:0000259" key="3">
    <source>
        <dbReference type="PROSITE" id="PS51186"/>
    </source>
</evidence>
<keyword evidence="5" id="KW-1185">Reference proteome</keyword>
<dbReference type="SUPFAM" id="SSF55729">
    <property type="entry name" value="Acyl-CoA N-acyltransferases (Nat)"/>
    <property type="match status" value="1"/>
</dbReference>
<proteinExistence type="predicted"/>
<dbReference type="AlphaFoldDB" id="A0A1J4QEJ1"/>
<dbReference type="RefSeq" id="WP_071472442.1">
    <property type="nucleotide sequence ID" value="NZ_MDKE01000016.1"/>
</dbReference>
<dbReference type="InterPro" id="IPR016181">
    <property type="entry name" value="Acyl_CoA_acyltransferase"/>
</dbReference>
<reference evidence="4 5" key="1">
    <citation type="submission" date="2016-07" db="EMBL/GenBank/DDBJ databases">
        <title>Draft Genome Sequence of Oceanisphaera psychrotolerans, isolated from coastal sediment samples.</title>
        <authorList>
            <person name="Zhuo S."/>
            <person name="Ruan Z."/>
        </authorList>
    </citation>
    <scope>NUCLEOTIDE SEQUENCE [LARGE SCALE GENOMIC DNA]</scope>
    <source>
        <strain evidence="4 5">LAM-WHM-ZC</strain>
    </source>
</reference>
<dbReference type="STRING" id="1414654.BFR47_13115"/>